<organism evidence="2 3">
    <name type="scientific">Tuber magnatum</name>
    <name type="common">white Piedmont truffle</name>
    <dbReference type="NCBI Taxonomy" id="42249"/>
    <lineage>
        <taxon>Eukaryota</taxon>
        <taxon>Fungi</taxon>
        <taxon>Dikarya</taxon>
        <taxon>Ascomycota</taxon>
        <taxon>Pezizomycotina</taxon>
        <taxon>Pezizomycetes</taxon>
        <taxon>Pezizales</taxon>
        <taxon>Tuberaceae</taxon>
        <taxon>Tuber</taxon>
    </lineage>
</organism>
<keyword evidence="1" id="KW-0812">Transmembrane</keyword>
<evidence type="ECO:0000256" key="1">
    <source>
        <dbReference type="SAM" id="Phobius"/>
    </source>
</evidence>
<sequence length="244" mass="27423">MDKMFAQEAMLIFWDVILYGNTGLVSLDIQSPNSLLSCLLISLWILNGYSTVSSFPPLHSLILIQLFSAAAFPLLVLENFNIYHPLSDLMRDFPSSKLSTSTPYFTRASDLGFSLLNTSGEFTRFPFRTPARPGVLDLTFANHFLALFFESWSLPYGSTGLDHVPVPISFSAPFYQLFSLKLNWPSTDWVAVKPLLATFYYLAPPFLPSGSGLDVEFEAVFTKLTHVLIVHTPSNRPYPHSKPW</sequence>
<feature type="transmembrane region" description="Helical" evidence="1">
    <location>
        <begin position="6"/>
        <end position="27"/>
    </location>
</feature>
<feature type="transmembrane region" description="Helical" evidence="1">
    <location>
        <begin position="58"/>
        <end position="77"/>
    </location>
</feature>
<name>A0A317SVA8_9PEZI</name>
<keyword evidence="1" id="KW-1133">Transmembrane helix</keyword>
<dbReference type="SUPFAM" id="SSF56219">
    <property type="entry name" value="DNase I-like"/>
    <property type="match status" value="1"/>
</dbReference>
<keyword evidence="1" id="KW-0472">Membrane</keyword>
<evidence type="ECO:0008006" key="4">
    <source>
        <dbReference type="Google" id="ProtNLM"/>
    </source>
</evidence>
<feature type="transmembrane region" description="Helical" evidence="1">
    <location>
        <begin position="34"/>
        <end position="52"/>
    </location>
</feature>
<protein>
    <recommendedName>
        <fullName evidence="4">Endonuclease/exonuclease/phosphatase domain-containing protein</fullName>
    </recommendedName>
</protein>
<dbReference type="Proteomes" id="UP000246991">
    <property type="component" value="Unassembled WGS sequence"/>
</dbReference>
<dbReference type="InterPro" id="IPR036691">
    <property type="entry name" value="Endo/exonu/phosph_ase_sf"/>
</dbReference>
<accession>A0A317SVA8</accession>
<gene>
    <name evidence="2" type="ORF">C7212DRAFT_364433</name>
</gene>
<proteinExistence type="predicted"/>
<dbReference type="EMBL" id="PYWC01000016">
    <property type="protein sequence ID" value="PWW78363.1"/>
    <property type="molecule type" value="Genomic_DNA"/>
</dbReference>
<keyword evidence="3" id="KW-1185">Reference proteome</keyword>
<comment type="caution">
    <text evidence="2">The sequence shown here is derived from an EMBL/GenBank/DDBJ whole genome shotgun (WGS) entry which is preliminary data.</text>
</comment>
<evidence type="ECO:0000313" key="2">
    <source>
        <dbReference type="EMBL" id="PWW78363.1"/>
    </source>
</evidence>
<dbReference type="AlphaFoldDB" id="A0A317SVA8"/>
<evidence type="ECO:0000313" key="3">
    <source>
        <dbReference type="Proteomes" id="UP000246991"/>
    </source>
</evidence>
<reference evidence="2 3" key="1">
    <citation type="submission" date="2018-03" db="EMBL/GenBank/DDBJ databases">
        <title>Genomes of Pezizomycetes fungi and the evolution of truffles.</title>
        <authorList>
            <person name="Murat C."/>
            <person name="Payen T."/>
            <person name="Noel B."/>
            <person name="Kuo A."/>
            <person name="Martin F.M."/>
        </authorList>
    </citation>
    <scope>NUCLEOTIDE SEQUENCE [LARGE SCALE GENOMIC DNA]</scope>
    <source>
        <strain evidence="2">091103-1</strain>
    </source>
</reference>
<dbReference type="Gene3D" id="3.60.10.10">
    <property type="entry name" value="Endonuclease/exonuclease/phosphatase"/>
    <property type="match status" value="1"/>
</dbReference>